<keyword evidence="5" id="KW-0949">S-adenosyl-L-methionine</keyword>
<dbReference type="NCBIfam" id="TIGR02434">
    <property type="entry name" value="CobF"/>
    <property type="match status" value="1"/>
</dbReference>
<protein>
    <submittedName>
        <fullName evidence="7">Precorrin-6A synthase (Deacetylating)</fullName>
        <ecNumber evidence="7">2.1.1.152</ecNumber>
    </submittedName>
</protein>
<accession>A0ABW9QTE3</accession>
<feature type="domain" description="Tetrapyrrole methylase" evidence="6">
    <location>
        <begin position="6"/>
        <end position="223"/>
    </location>
</feature>
<gene>
    <name evidence="7" type="ORF">GHK86_09615</name>
</gene>
<dbReference type="PIRSF" id="PIRSF036525">
    <property type="entry name" value="CobF"/>
    <property type="match status" value="1"/>
</dbReference>
<dbReference type="InterPro" id="IPR012797">
    <property type="entry name" value="CobF"/>
</dbReference>
<dbReference type="PANTHER" id="PTHR43467:SF1">
    <property type="entry name" value="PRECORRIN-6A SYNTHASE [DEACETYLATING]"/>
    <property type="match status" value="1"/>
</dbReference>
<evidence type="ECO:0000256" key="5">
    <source>
        <dbReference type="ARBA" id="ARBA00022691"/>
    </source>
</evidence>
<keyword evidence="4 7" id="KW-0808">Transferase</keyword>
<dbReference type="Gene3D" id="3.40.1010.10">
    <property type="entry name" value="Cobalt-precorrin-4 Transmethylase, Domain 1"/>
    <property type="match status" value="1"/>
</dbReference>
<dbReference type="Proteomes" id="UP000437736">
    <property type="component" value="Unassembled WGS sequence"/>
</dbReference>
<dbReference type="Pfam" id="PF00590">
    <property type="entry name" value="TP_methylase"/>
    <property type="match status" value="1"/>
</dbReference>
<keyword evidence="8" id="KW-1185">Reference proteome</keyword>
<dbReference type="SUPFAM" id="SSF53790">
    <property type="entry name" value="Tetrapyrrole methylase"/>
    <property type="match status" value="1"/>
</dbReference>
<organism evidence="7 8">
    <name type="scientific">Acidiferrimicrobium australe</name>
    <dbReference type="NCBI Taxonomy" id="2664430"/>
    <lineage>
        <taxon>Bacteria</taxon>
        <taxon>Bacillati</taxon>
        <taxon>Actinomycetota</taxon>
        <taxon>Acidimicrobiia</taxon>
        <taxon>Acidimicrobiales</taxon>
        <taxon>Acidimicrobiaceae</taxon>
        <taxon>Acidiferrimicrobium</taxon>
    </lineage>
</organism>
<evidence type="ECO:0000313" key="7">
    <source>
        <dbReference type="EMBL" id="MST32973.1"/>
    </source>
</evidence>
<dbReference type="Gene3D" id="3.30.950.10">
    <property type="entry name" value="Methyltransferase, Cobalt-precorrin-4 Transmethylase, Domain 2"/>
    <property type="match status" value="1"/>
</dbReference>
<name>A0ABW9QTE3_9ACTN</name>
<dbReference type="GO" id="GO:0043819">
    <property type="term" value="F:precorrin-6A synthase (deacetylating) activity"/>
    <property type="evidence" value="ECO:0007669"/>
    <property type="project" value="UniProtKB-EC"/>
</dbReference>
<proteinExistence type="predicted"/>
<reference evidence="7 8" key="1">
    <citation type="submission" date="2019-11" db="EMBL/GenBank/DDBJ databases">
        <title>Acidiferrimicrobium australis gen. nov., sp. nov., an acidophilic and obligately heterotrophic, member of the Actinobacteria that catalyses dissimilatory oxido- reduction of iron isolated from metal-rich acidic water in Chile.</title>
        <authorList>
            <person name="Gonzalez D."/>
            <person name="Huber K."/>
            <person name="Hedrich S."/>
            <person name="Rojas-Villalobos C."/>
            <person name="Quatrini R."/>
            <person name="Dinamarca M.A."/>
            <person name="Schwarz A."/>
            <person name="Canales C."/>
            <person name="Nancucheo I."/>
        </authorList>
    </citation>
    <scope>NUCLEOTIDE SEQUENCE [LARGE SCALE GENOMIC DNA]</scope>
    <source>
        <strain evidence="7 8">USS-CCA1</strain>
    </source>
</reference>
<dbReference type="PANTHER" id="PTHR43467">
    <property type="entry name" value="COBALT-PRECORRIN-2 C(20)-METHYLTRANSFERASE"/>
    <property type="match status" value="1"/>
</dbReference>
<dbReference type="GO" id="GO:0032259">
    <property type="term" value="P:methylation"/>
    <property type="evidence" value="ECO:0007669"/>
    <property type="project" value="UniProtKB-KW"/>
</dbReference>
<dbReference type="InterPro" id="IPR000878">
    <property type="entry name" value="4pyrrol_Mease"/>
</dbReference>
<comment type="caution">
    <text evidence="7">The sequence shown here is derived from an EMBL/GenBank/DDBJ whole genome shotgun (WGS) entry which is preliminary data.</text>
</comment>
<keyword evidence="2" id="KW-0169">Cobalamin biosynthesis</keyword>
<comment type="pathway">
    <text evidence="1">Cofactor biosynthesis; adenosylcobalamin biosynthesis.</text>
</comment>
<dbReference type="InterPro" id="IPR014776">
    <property type="entry name" value="4pyrrole_Mease_sub2"/>
</dbReference>
<evidence type="ECO:0000313" key="8">
    <source>
        <dbReference type="Proteomes" id="UP000437736"/>
    </source>
</evidence>
<evidence type="ECO:0000256" key="4">
    <source>
        <dbReference type="ARBA" id="ARBA00022679"/>
    </source>
</evidence>
<sequence>MRTVEVIGVGMGNPRHLTQQAVDALRRVDAFFVLEKGSAADELAELRRDLCRAVIGTGDYRLVAVPDPPRDRSATAYAQAVEDWTAARGEVLLDTMEAHLEPGQTAGILAWGDPAFYDSTLRVLDGGRATGRLEVEVVPGISSIQMLAAAHRISLTRVGQPLQVTTGRRLAEEGFPPGCHDVVVMLDGACSFQHVDPGGVDIYWGADLGGPDQAVIAGGLGEVGDAILARRAEIRSRRGWVMDTYLLRRDVRHP</sequence>
<dbReference type="InterPro" id="IPR035996">
    <property type="entry name" value="4pyrrol_Methylase_sf"/>
</dbReference>
<evidence type="ECO:0000259" key="6">
    <source>
        <dbReference type="Pfam" id="PF00590"/>
    </source>
</evidence>
<evidence type="ECO:0000256" key="3">
    <source>
        <dbReference type="ARBA" id="ARBA00022603"/>
    </source>
</evidence>
<dbReference type="EMBL" id="WJHE01000444">
    <property type="protein sequence ID" value="MST32973.1"/>
    <property type="molecule type" value="Genomic_DNA"/>
</dbReference>
<keyword evidence="3 7" id="KW-0489">Methyltransferase</keyword>
<dbReference type="EC" id="2.1.1.152" evidence="7"/>
<dbReference type="InterPro" id="IPR014777">
    <property type="entry name" value="4pyrrole_Mease_sub1"/>
</dbReference>
<evidence type="ECO:0000256" key="2">
    <source>
        <dbReference type="ARBA" id="ARBA00022573"/>
    </source>
</evidence>
<dbReference type="CDD" id="cd11643">
    <property type="entry name" value="Precorrin-6A-synthase"/>
    <property type="match status" value="1"/>
</dbReference>
<evidence type="ECO:0000256" key="1">
    <source>
        <dbReference type="ARBA" id="ARBA00004953"/>
    </source>
</evidence>